<dbReference type="EMBL" id="QTSX02002332">
    <property type="protein sequence ID" value="KAJ9076039.1"/>
    <property type="molecule type" value="Genomic_DNA"/>
</dbReference>
<evidence type="ECO:0000313" key="1">
    <source>
        <dbReference type="EMBL" id="KAJ9076039.1"/>
    </source>
</evidence>
<reference evidence="1" key="1">
    <citation type="submission" date="2022-04" db="EMBL/GenBank/DDBJ databases">
        <title>Genome of the entomopathogenic fungus Entomophthora muscae.</title>
        <authorList>
            <person name="Elya C."/>
            <person name="Lovett B.R."/>
            <person name="Lee E."/>
            <person name="Macias A.M."/>
            <person name="Hajek A.E."/>
            <person name="De Bivort B.L."/>
            <person name="Kasson M.T."/>
            <person name="De Fine Licht H.H."/>
            <person name="Stajich J.E."/>
        </authorList>
    </citation>
    <scope>NUCLEOTIDE SEQUENCE</scope>
    <source>
        <strain evidence="1">Berkeley</strain>
    </source>
</reference>
<name>A0ACC2TN33_9FUNG</name>
<organism evidence="1 2">
    <name type="scientific">Entomophthora muscae</name>
    <dbReference type="NCBI Taxonomy" id="34485"/>
    <lineage>
        <taxon>Eukaryota</taxon>
        <taxon>Fungi</taxon>
        <taxon>Fungi incertae sedis</taxon>
        <taxon>Zoopagomycota</taxon>
        <taxon>Entomophthoromycotina</taxon>
        <taxon>Entomophthoromycetes</taxon>
        <taxon>Entomophthorales</taxon>
        <taxon>Entomophthoraceae</taxon>
        <taxon>Entomophthora</taxon>
    </lineage>
</organism>
<sequence>MDIKELKELKETREITGIKQIMVIKDMTRTSTMHNRHNMKQAHRQQKNDEKNEEEVQEDSNNNWKIAAGIGGGLVAAAGLAYGGYKINKHMKEKSKKEIEEAYQRNLASLEKANVPRMPSGNMAGYASSFNQSHSSVDSYNQNYNNHAGAPQSHGQQGGYNPNSGMPTPQHSFGPSSGAPQGYGQAGGQQGYGQPGSGPQGYGQSGGYGQPGTY</sequence>
<comment type="caution">
    <text evidence="1">The sequence shown here is derived from an EMBL/GenBank/DDBJ whole genome shotgun (WGS) entry which is preliminary data.</text>
</comment>
<protein>
    <submittedName>
        <fullName evidence="1">Uncharacterized protein</fullName>
    </submittedName>
</protein>
<gene>
    <name evidence="1" type="ORF">DSO57_1030013</name>
</gene>
<keyword evidence="2" id="KW-1185">Reference proteome</keyword>
<proteinExistence type="predicted"/>
<evidence type="ECO:0000313" key="2">
    <source>
        <dbReference type="Proteomes" id="UP001165960"/>
    </source>
</evidence>
<accession>A0ACC2TN33</accession>
<dbReference type="Proteomes" id="UP001165960">
    <property type="component" value="Unassembled WGS sequence"/>
</dbReference>